<evidence type="ECO:0008006" key="2">
    <source>
        <dbReference type="Google" id="ProtNLM"/>
    </source>
</evidence>
<organism evidence="1">
    <name type="scientific">hydrothermal vent metagenome</name>
    <dbReference type="NCBI Taxonomy" id="652676"/>
    <lineage>
        <taxon>unclassified sequences</taxon>
        <taxon>metagenomes</taxon>
        <taxon>ecological metagenomes</taxon>
    </lineage>
</organism>
<dbReference type="EMBL" id="UOFL01000012">
    <property type="protein sequence ID" value="VAW71183.1"/>
    <property type="molecule type" value="Genomic_DNA"/>
</dbReference>
<sequence>MIWLSELLLQNHQLENFDELLEVLKERARAGEMFFRADVKPPFSDTPENWEDRMEAAFTGDVRE</sequence>
<gene>
    <name evidence="1" type="ORF">MNBD_GAMMA12-3617</name>
</gene>
<proteinExistence type="predicted"/>
<reference evidence="1" key="1">
    <citation type="submission" date="2018-06" db="EMBL/GenBank/DDBJ databases">
        <authorList>
            <person name="Zhirakovskaya E."/>
        </authorList>
    </citation>
    <scope>NUCLEOTIDE SEQUENCE</scope>
</reference>
<accession>A0A3B0Y453</accession>
<dbReference type="AlphaFoldDB" id="A0A3B0Y453"/>
<name>A0A3B0Y453_9ZZZZ</name>
<evidence type="ECO:0000313" key="1">
    <source>
        <dbReference type="EMBL" id="VAW71183.1"/>
    </source>
</evidence>
<protein>
    <recommendedName>
        <fullName evidence="2">Sulfur relay protein DsrC</fullName>
    </recommendedName>
</protein>